<dbReference type="InterPro" id="IPR049730">
    <property type="entry name" value="SNF2/RAD54-like_C"/>
</dbReference>
<dbReference type="PANTHER" id="PTHR45629:SF7">
    <property type="entry name" value="DNA EXCISION REPAIR PROTEIN ERCC-6-RELATED"/>
    <property type="match status" value="1"/>
</dbReference>
<dbReference type="GO" id="GO:0015616">
    <property type="term" value="F:DNA translocase activity"/>
    <property type="evidence" value="ECO:0007669"/>
    <property type="project" value="TreeGrafter"/>
</dbReference>
<dbReference type="Gene3D" id="3.40.50.10810">
    <property type="entry name" value="Tandem AAA-ATPase domain"/>
    <property type="match status" value="1"/>
</dbReference>
<keyword evidence="4" id="KW-0498">Mitosis</keyword>
<dbReference type="InParanoid" id="E2BVL5"/>
<dbReference type="SMART" id="SM00487">
    <property type="entry name" value="DEXDc"/>
    <property type="match status" value="1"/>
</dbReference>
<dbReference type="GO" id="GO:0007131">
    <property type="term" value="P:reciprocal meiotic recombination"/>
    <property type="evidence" value="ECO:0007669"/>
    <property type="project" value="TreeGrafter"/>
</dbReference>
<reference evidence="12 13" key="1">
    <citation type="journal article" date="2010" name="Science">
        <title>Genomic comparison of the ants Camponotus floridanus and Harpegnathos saltator.</title>
        <authorList>
            <person name="Bonasio R."/>
            <person name="Zhang G."/>
            <person name="Ye C."/>
            <person name="Mutti N.S."/>
            <person name="Fang X."/>
            <person name="Qin N."/>
            <person name="Donahue G."/>
            <person name="Yang P."/>
            <person name="Li Q."/>
            <person name="Li C."/>
            <person name="Zhang P."/>
            <person name="Huang Z."/>
            <person name="Berger S.L."/>
            <person name="Reinberg D."/>
            <person name="Wang J."/>
            <person name="Liebig J."/>
        </authorList>
    </citation>
    <scope>NUCLEOTIDE SEQUENCE [LARGE SCALE GENOMIC DNA]</scope>
    <source>
        <strain evidence="12 13">R22 G/1</strain>
    </source>
</reference>
<accession>E2BVL5</accession>
<evidence type="ECO:0000256" key="6">
    <source>
        <dbReference type="ARBA" id="ARBA00023254"/>
    </source>
</evidence>
<evidence type="ECO:0000256" key="8">
    <source>
        <dbReference type="ARBA" id="ARBA00024776"/>
    </source>
</evidence>
<feature type="domain" description="Helicase C-terminal" evidence="11">
    <location>
        <begin position="255"/>
        <end position="409"/>
    </location>
</feature>
<dbReference type="GO" id="GO:0051301">
    <property type="term" value="P:cell division"/>
    <property type="evidence" value="ECO:0007669"/>
    <property type="project" value="UniProtKB-KW"/>
</dbReference>
<dbReference type="InterPro" id="IPR014001">
    <property type="entry name" value="Helicase_ATP-bd"/>
</dbReference>
<name>E2BVL5_HARSA</name>
<comment type="function">
    <text evidence="8">Involved in mitotic DNA repair and meiotic recombination. Functions in the recombinational DNA repair pathway. Essential for interhomolog gene conversion (GC), but may have a less important role in intersister GC than spn-A/Rad51. In the presence of DNA, spn-A/Rad51 enhances the ATPase activity of okr/Rad54.</text>
</comment>
<protein>
    <recommendedName>
        <fullName evidence="2">DNA repair and recombination protein RAD54-like</fullName>
    </recommendedName>
    <alternativeName>
        <fullName evidence="9">Protein okra</fullName>
    </alternativeName>
</protein>
<keyword evidence="13" id="KW-1185">Reference proteome</keyword>
<evidence type="ECO:0000256" key="9">
    <source>
        <dbReference type="ARBA" id="ARBA00029956"/>
    </source>
</evidence>
<dbReference type="InterPro" id="IPR001650">
    <property type="entry name" value="Helicase_C-like"/>
</dbReference>
<keyword evidence="6" id="KW-0469">Meiosis</keyword>
<dbReference type="Pfam" id="PF00176">
    <property type="entry name" value="SNF2-rel_dom"/>
    <property type="match status" value="1"/>
</dbReference>
<dbReference type="InterPro" id="IPR038718">
    <property type="entry name" value="SNF2-like_sf"/>
</dbReference>
<dbReference type="SMART" id="SM00490">
    <property type="entry name" value="HELICc"/>
    <property type="match status" value="1"/>
</dbReference>
<evidence type="ECO:0000256" key="4">
    <source>
        <dbReference type="ARBA" id="ARBA00022776"/>
    </source>
</evidence>
<feature type="domain" description="Helicase ATP-binding" evidence="10">
    <location>
        <begin position="19"/>
        <end position="185"/>
    </location>
</feature>
<dbReference type="OrthoDB" id="413460at2759"/>
<evidence type="ECO:0000256" key="2">
    <source>
        <dbReference type="ARBA" id="ARBA00015341"/>
    </source>
</evidence>
<dbReference type="PROSITE" id="PS51192">
    <property type="entry name" value="HELICASE_ATP_BIND_1"/>
    <property type="match status" value="1"/>
</dbReference>
<dbReference type="GO" id="GO:0005524">
    <property type="term" value="F:ATP binding"/>
    <property type="evidence" value="ECO:0007669"/>
    <property type="project" value="InterPro"/>
</dbReference>
<evidence type="ECO:0000313" key="12">
    <source>
        <dbReference type="EMBL" id="EFN80285.1"/>
    </source>
</evidence>
<dbReference type="GO" id="GO:0000724">
    <property type="term" value="P:double-strand break repair via homologous recombination"/>
    <property type="evidence" value="ECO:0007669"/>
    <property type="project" value="TreeGrafter"/>
</dbReference>
<evidence type="ECO:0000256" key="1">
    <source>
        <dbReference type="ARBA" id="ARBA00011467"/>
    </source>
</evidence>
<dbReference type="CDD" id="cd18793">
    <property type="entry name" value="SF2_C_SNF"/>
    <property type="match status" value="1"/>
</dbReference>
<evidence type="ECO:0000259" key="11">
    <source>
        <dbReference type="PROSITE" id="PS51194"/>
    </source>
</evidence>
<evidence type="ECO:0000313" key="13">
    <source>
        <dbReference type="Proteomes" id="UP000008237"/>
    </source>
</evidence>
<keyword evidence="5" id="KW-0378">Hydrolase</keyword>
<dbReference type="GO" id="GO:0016787">
    <property type="term" value="F:hydrolase activity"/>
    <property type="evidence" value="ECO:0007669"/>
    <property type="project" value="UniProtKB-KW"/>
</dbReference>
<dbReference type="Proteomes" id="UP000008237">
    <property type="component" value="Unassembled WGS sequence"/>
</dbReference>
<dbReference type="STRING" id="610380.E2BVL5"/>
<evidence type="ECO:0000259" key="10">
    <source>
        <dbReference type="PROSITE" id="PS51192"/>
    </source>
</evidence>
<dbReference type="FunFam" id="3.40.50.10810:FF:000020">
    <property type="entry name" value="DNA repair and recombination protein RAD54B"/>
    <property type="match status" value="1"/>
</dbReference>
<dbReference type="InterPro" id="IPR050496">
    <property type="entry name" value="SNF2_RAD54_helicase_repair"/>
</dbReference>
<dbReference type="SUPFAM" id="SSF52540">
    <property type="entry name" value="P-loop containing nucleoside triphosphate hydrolases"/>
    <property type="match status" value="2"/>
</dbReference>
<organism evidence="13">
    <name type="scientific">Harpegnathos saltator</name>
    <name type="common">Jerdon's jumping ant</name>
    <dbReference type="NCBI Taxonomy" id="610380"/>
    <lineage>
        <taxon>Eukaryota</taxon>
        <taxon>Metazoa</taxon>
        <taxon>Ecdysozoa</taxon>
        <taxon>Arthropoda</taxon>
        <taxon>Hexapoda</taxon>
        <taxon>Insecta</taxon>
        <taxon>Pterygota</taxon>
        <taxon>Neoptera</taxon>
        <taxon>Endopterygota</taxon>
        <taxon>Hymenoptera</taxon>
        <taxon>Apocrita</taxon>
        <taxon>Aculeata</taxon>
        <taxon>Formicoidea</taxon>
        <taxon>Formicidae</taxon>
        <taxon>Ponerinae</taxon>
        <taxon>Ponerini</taxon>
        <taxon>Harpegnathos</taxon>
    </lineage>
</organism>
<dbReference type="GO" id="GO:0005634">
    <property type="term" value="C:nucleus"/>
    <property type="evidence" value="ECO:0007669"/>
    <property type="project" value="TreeGrafter"/>
</dbReference>
<sequence length="509" mass="58487">MLREHQRHGIVFLYECLMGLKVANYFGGILADEMGLGKTLQCITLIWTMLKKGPYSKPILKRALILAPSSLCDNWKKEFAKWLGCHRVSPFVVDGKNKPKDFTSRPRNSVMIISYEMFIRCHMEINEIAFDLIVCDEGHRLKNSNIKAAKLLYEVNCKKRIILTGTPIQNDLKEFYALVDFVNPSILGTPSEYRNYYEDPIVASQSPHASDDVLSLGNERAMELHECTKRFILRRTQETINKYLPCKHEMTLMRNLKNTNEKLVLVSYYTQTLDLLQTVCSVERLKYLRLDGATSTTTRSKVIEQFNTKTDESKILLLSAKAGGVGLNLPGASRLVLFDSDWNPASDMQAMARIWRDGQKKDVYIYRLLTTGTIEEKIYQRQISKAGLSEFVVDLNHLRSLKLSTEELKDLFTLTTDTVSVTHDLMNCSCSGKNNEHISIEKFQTDNGSMRDCQFVLQDKSSTTQNLTINQLLDWQHYKQPILPDIMQEILLNEVCDHITFMFKNSMRQ</sequence>
<dbReference type="EMBL" id="GL450875">
    <property type="protein sequence ID" value="EFN80285.1"/>
    <property type="molecule type" value="Genomic_DNA"/>
</dbReference>
<evidence type="ECO:0000256" key="5">
    <source>
        <dbReference type="ARBA" id="ARBA00022801"/>
    </source>
</evidence>
<keyword evidence="7" id="KW-0131">Cell cycle</keyword>
<dbReference type="PANTHER" id="PTHR45629">
    <property type="entry name" value="SNF2/RAD54 FAMILY MEMBER"/>
    <property type="match status" value="1"/>
</dbReference>
<dbReference type="OMA" id="MELHECT"/>
<gene>
    <name evidence="12" type="ORF">EAI_10801</name>
</gene>
<keyword evidence="3" id="KW-0132">Cell division</keyword>
<dbReference type="PROSITE" id="PS51194">
    <property type="entry name" value="HELICASE_CTER"/>
    <property type="match status" value="1"/>
</dbReference>
<dbReference type="CDD" id="cd18004">
    <property type="entry name" value="DEXHc_RAD54"/>
    <property type="match status" value="1"/>
</dbReference>
<dbReference type="AlphaFoldDB" id="E2BVL5"/>
<dbReference type="InterPro" id="IPR000330">
    <property type="entry name" value="SNF2_N"/>
</dbReference>
<proteinExistence type="predicted"/>
<evidence type="ECO:0000256" key="3">
    <source>
        <dbReference type="ARBA" id="ARBA00022618"/>
    </source>
</evidence>
<dbReference type="Gene3D" id="3.40.50.300">
    <property type="entry name" value="P-loop containing nucleotide triphosphate hydrolases"/>
    <property type="match status" value="1"/>
</dbReference>
<comment type="subunit">
    <text evidence="1">Interacts (via N-terminus) with spn-A/Rad51.</text>
</comment>
<dbReference type="InterPro" id="IPR027417">
    <property type="entry name" value="P-loop_NTPase"/>
</dbReference>
<evidence type="ECO:0000256" key="7">
    <source>
        <dbReference type="ARBA" id="ARBA00023306"/>
    </source>
</evidence>